<feature type="region of interest" description="Disordered" evidence="1">
    <location>
        <begin position="1"/>
        <end position="31"/>
    </location>
</feature>
<dbReference type="AlphaFoldDB" id="A0A833VAG2"/>
<gene>
    <name evidence="2" type="ORF">FCM35_KLT04235</name>
</gene>
<sequence length="141" mass="15172">MSNATLLLSKEKGNLSGSEAEKRLSSLSRNSSGISDFGDTGITAFPNENFSQFTLVPLEGCGNSEALQFMNERWLAAMQLCNDPSIDPAEINMTSTEKPVMYSGSTNTSWGPMKLPHQMDFLGELRCAVVGSTNAVPDTSI</sequence>
<accession>A0A833VAG2</accession>
<feature type="compositionally biased region" description="Basic and acidic residues" evidence="1">
    <location>
        <begin position="9"/>
        <end position="24"/>
    </location>
</feature>
<dbReference type="OrthoDB" id="1869053at2759"/>
<comment type="caution">
    <text evidence="2">The sequence shown here is derived from an EMBL/GenBank/DDBJ whole genome shotgun (WGS) entry which is preliminary data.</text>
</comment>
<reference evidence="2" key="1">
    <citation type="submission" date="2020-01" db="EMBL/GenBank/DDBJ databases">
        <title>Genome sequence of Kobresia littledalei, the first chromosome-level genome in the family Cyperaceae.</title>
        <authorList>
            <person name="Qu G."/>
        </authorList>
    </citation>
    <scope>NUCLEOTIDE SEQUENCE</scope>
    <source>
        <strain evidence="2">C.B.Clarke</strain>
        <tissue evidence="2">Leaf</tissue>
    </source>
</reference>
<protein>
    <submittedName>
        <fullName evidence="2">Uncharacterized protein</fullName>
    </submittedName>
</protein>
<keyword evidence="3" id="KW-1185">Reference proteome</keyword>
<dbReference type="EMBL" id="SWLB01000013">
    <property type="protein sequence ID" value="KAF3330881.1"/>
    <property type="molecule type" value="Genomic_DNA"/>
</dbReference>
<evidence type="ECO:0000313" key="2">
    <source>
        <dbReference type="EMBL" id="KAF3330881.1"/>
    </source>
</evidence>
<name>A0A833VAG2_9POAL</name>
<evidence type="ECO:0000313" key="3">
    <source>
        <dbReference type="Proteomes" id="UP000623129"/>
    </source>
</evidence>
<evidence type="ECO:0000256" key="1">
    <source>
        <dbReference type="SAM" id="MobiDB-lite"/>
    </source>
</evidence>
<organism evidence="2 3">
    <name type="scientific">Carex littledalei</name>
    <dbReference type="NCBI Taxonomy" id="544730"/>
    <lineage>
        <taxon>Eukaryota</taxon>
        <taxon>Viridiplantae</taxon>
        <taxon>Streptophyta</taxon>
        <taxon>Embryophyta</taxon>
        <taxon>Tracheophyta</taxon>
        <taxon>Spermatophyta</taxon>
        <taxon>Magnoliopsida</taxon>
        <taxon>Liliopsida</taxon>
        <taxon>Poales</taxon>
        <taxon>Cyperaceae</taxon>
        <taxon>Cyperoideae</taxon>
        <taxon>Cariceae</taxon>
        <taxon>Carex</taxon>
        <taxon>Carex subgen. Euthyceras</taxon>
    </lineage>
</organism>
<dbReference type="PANTHER" id="PTHR36032:SF1">
    <property type="entry name" value="PHOSPHOPANTOTHENATE--CYSTEINE LIGASE 2"/>
    <property type="match status" value="1"/>
</dbReference>
<proteinExistence type="predicted"/>
<dbReference type="PANTHER" id="PTHR36032">
    <property type="entry name" value="PHOSPHOPANTOTHENATE--CYSTEINE LIGASE 2"/>
    <property type="match status" value="1"/>
</dbReference>
<dbReference type="Proteomes" id="UP000623129">
    <property type="component" value="Unassembled WGS sequence"/>
</dbReference>